<keyword evidence="4 7" id="KW-0479">Metal-binding</keyword>
<feature type="binding site" evidence="7">
    <location>
        <position position="126"/>
    </location>
    <ligand>
        <name>Zn(2+)</name>
        <dbReference type="ChEBI" id="CHEBI:29105"/>
        <label>1</label>
    </ligand>
</feature>
<protein>
    <recommendedName>
        <fullName evidence="7">Hydroxyacylglutathione hydrolase</fullName>
        <ecNumber evidence="7">3.1.2.6</ecNumber>
    </recommendedName>
    <alternativeName>
        <fullName evidence="7">Glyoxalase II</fullName>
        <shortName evidence="7">Glx II</shortName>
    </alternativeName>
</protein>
<feature type="binding site" evidence="7">
    <location>
        <position position="55"/>
    </location>
    <ligand>
        <name>Zn(2+)</name>
        <dbReference type="ChEBI" id="CHEBI:29105"/>
        <label>2</label>
    </ligand>
</feature>
<feature type="binding site" evidence="7">
    <location>
        <position position="126"/>
    </location>
    <ligand>
        <name>Zn(2+)</name>
        <dbReference type="ChEBI" id="CHEBI:29105"/>
        <label>2</label>
    </ligand>
</feature>
<gene>
    <name evidence="7 9" type="primary">gloB</name>
    <name evidence="9" type="ORF">MNKW57_30080</name>
</gene>
<comment type="similarity">
    <text evidence="3 7">Belongs to the metallo-beta-lactamase superfamily. Glyoxalase II family.</text>
</comment>
<dbReference type="NCBIfam" id="TIGR03413">
    <property type="entry name" value="GSH_gloB"/>
    <property type="match status" value="1"/>
</dbReference>
<keyword evidence="6 7" id="KW-0862">Zinc</keyword>
<reference evidence="9 10" key="1">
    <citation type="submission" date="2023-04" db="EMBL/GenBank/DDBJ databases">
        <title>Marinobulbifer ophiurae gen. nov., sp. Nov., isolate from tissue of brittle star Ophioplocus japonicus.</title>
        <authorList>
            <person name="Kawano K."/>
            <person name="Sawayama S."/>
            <person name="Nakagawa S."/>
        </authorList>
    </citation>
    <scope>NUCLEOTIDE SEQUENCE [LARGE SCALE GENOMIC DNA]</scope>
    <source>
        <strain evidence="9 10">NKW57</strain>
    </source>
</reference>
<dbReference type="InterPro" id="IPR050110">
    <property type="entry name" value="Glyoxalase_II_hydrolase"/>
</dbReference>
<dbReference type="InterPro" id="IPR032282">
    <property type="entry name" value="HAGH_C"/>
</dbReference>
<feature type="domain" description="Metallo-beta-lactamase" evidence="8">
    <location>
        <begin position="12"/>
        <end position="164"/>
    </location>
</feature>
<dbReference type="PIRSF" id="PIRSF005457">
    <property type="entry name" value="Glx"/>
    <property type="match status" value="1"/>
</dbReference>
<dbReference type="PANTHER" id="PTHR43705:SF1">
    <property type="entry name" value="HYDROXYACYLGLUTATHIONE HYDROLASE GLOB"/>
    <property type="match status" value="1"/>
</dbReference>
<comment type="catalytic activity">
    <reaction evidence="1 7">
        <text>an S-(2-hydroxyacyl)glutathione + H2O = a 2-hydroxy carboxylate + glutathione + H(+)</text>
        <dbReference type="Rhea" id="RHEA:21864"/>
        <dbReference type="ChEBI" id="CHEBI:15377"/>
        <dbReference type="ChEBI" id="CHEBI:15378"/>
        <dbReference type="ChEBI" id="CHEBI:57925"/>
        <dbReference type="ChEBI" id="CHEBI:58896"/>
        <dbReference type="ChEBI" id="CHEBI:71261"/>
        <dbReference type="EC" id="3.1.2.6"/>
    </reaction>
</comment>
<dbReference type="SUPFAM" id="SSF56281">
    <property type="entry name" value="Metallo-hydrolase/oxidoreductase"/>
    <property type="match status" value="1"/>
</dbReference>
<feature type="binding site" evidence="7">
    <location>
        <position position="53"/>
    </location>
    <ligand>
        <name>Zn(2+)</name>
        <dbReference type="ChEBI" id="CHEBI:29105"/>
        <label>1</label>
    </ligand>
</feature>
<proteinExistence type="inferred from homology"/>
<name>A0ABQ6M347_9GAMM</name>
<dbReference type="Proteomes" id="UP001224392">
    <property type="component" value="Unassembled WGS sequence"/>
</dbReference>
<evidence type="ECO:0000256" key="7">
    <source>
        <dbReference type="HAMAP-Rule" id="MF_01374"/>
    </source>
</evidence>
<dbReference type="EMBL" id="BSYJ01000008">
    <property type="protein sequence ID" value="GMG88687.1"/>
    <property type="molecule type" value="Genomic_DNA"/>
</dbReference>
<sequence>MLKITPIPAFTDNYIWLLQDRGQSWVVDPGDPKAVTDALRDTALSGILITHHHLDHTGGLQQLRETYDCPVYGPATIEGITNPIADGDRFELMDCPVEVRAVPGHTLDHLALIIAEGDIQHLFCGDTLFAGGCGRLFEGTPEQMWDSLDGLAELPEDTLVYCAHEYTAANLNFAKVVEPDNQALQSRIGAVESVRARGRATLPSTIGVERETNPFLRCREEPVQAAAASQGLQDVYDPASVFRCLRQWKDNF</sequence>
<dbReference type="InterPro" id="IPR001279">
    <property type="entry name" value="Metallo-B-lactamas"/>
</dbReference>
<feature type="binding site" evidence="7">
    <location>
        <position position="164"/>
    </location>
    <ligand>
        <name>Zn(2+)</name>
        <dbReference type="ChEBI" id="CHEBI:29105"/>
        <label>2</label>
    </ligand>
</feature>
<evidence type="ECO:0000256" key="5">
    <source>
        <dbReference type="ARBA" id="ARBA00022801"/>
    </source>
</evidence>
<dbReference type="PANTHER" id="PTHR43705">
    <property type="entry name" value="HYDROXYACYLGLUTATHIONE HYDROLASE"/>
    <property type="match status" value="1"/>
</dbReference>
<evidence type="ECO:0000259" key="8">
    <source>
        <dbReference type="SMART" id="SM00849"/>
    </source>
</evidence>
<evidence type="ECO:0000313" key="9">
    <source>
        <dbReference type="EMBL" id="GMG88687.1"/>
    </source>
</evidence>
<dbReference type="GO" id="GO:0016787">
    <property type="term" value="F:hydrolase activity"/>
    <property type="evidence" value="ECO:0007669"/>
    <property type="project" value="UniProtKB-KW"/>
</dbReference>
<dbReference type="InterPro" id="IPR036866">
    <property type="entry name" value="RibonucZ/Hydroxyglut_hydro"/>
</dbReference>
<dbReference type="CDD" id="cd07723">
    <property type="entry name" value="hydroxyacylglutathione_hydrolase_MBL-fold"/>
    <property type="match status" value="1"/>
</dbReference>
<dbReference type="HAMAP" id="MF_01374">
    <property type="entry name" value="Glyoxalase_2"/>
    <property type="match status" value="1"/>
</dbReference>
<accession>A0ABQ6M347</accession>
<evidence type="ECO:0000313" key="10">
    <source>
        <dbReference type="Proteomes" id="UP001224392"/>
    </source>
</evidence>
<dbReference type="InterPro" id="IPR035680">
    <property type="entry name" value="Clx_II_MBL"/>
</dbReference>
<keyword evidence="5 7" id="KW-0378">Hydrolase</keyword>
<comment type="pathway">
    <text evidence="2 7">Secondary metabolite metabolism; methylglyoxal degradation; (R)-lactate from methylglyoxal: step 2/2.</text>
</comment>
<comment type="cofactor">
    <cofactor evidence="7">
        <name>Zn(2+)</name>
        <dbReference type="ChEBI" id="CHEBI:29105"/>
    </cofactor>
    <text evidence="7">Binds 2 Zn(2+) ions per subunit.</text>
</comment>
<dbReference type="Gene3D" id="3.60.15.10">
    <property type="entry name" value="Ribonuclease Z/Hydroxyacylglutathione hydrolase-like"/>
    <property type="match status" value="1"/>
</dbReference>
<comment type="subunit">
    <text evidence="7">Monomer.</text>
</comment>
<evidence type="ECO:0000256" key="6">
    <source>
        <dbReference type="ARBA" id="ARBA00022833"/>
    </source>
</evidence>
<evidence type="ECO:0000256" key="2">
    <source>
        <dbReference type="ARBA" id="ARBA00004963"/>
    </source>
</evidence>
<dbReference type="RefSeq" id="WP_285765296.1">
    <property type="nucleotide sequence ID" value="NZ_BSYJ01000008.1"/>
</dbReference>
<dbReference type="Pfam" id="PF00753">
    <property type="entry name" value="Lactamase_B"/>
    <property type="match status" value="1"/>
</dbReference>
<dbReference type="SMART" id="SM00849">
    <property type="entry name" value="Lactamase_B"/>
    <property type="match status" value="1"/>
</dbReference>
<feature type="binding site" evidence="7">
    <location>
        <position position="105"/>
    </location>
    <ligand>
        <name>Zn(2+)</name>
        <dbReference type="ChEBI" id="CHEBI:29105"/>
        <label>1</label>
    </ligand>
</feature>
<keyword evidence="10" id="KW-1185">Reference proteome</keyword>
<comment type="function">
    <text evidence="7">Thiolesterase that catalyzes the hydrolysis of S-D-lactoyl-glutathione to form glutathione and D-lactic acid.</text>
</comment>
<comment type="caution">
    <text evidence="9">The sequence shown here is derived from an EMBL/GenBank/DDBJ whole genome shotgun (WGS) entry which is preliminary data.</text>
</comment>
<evidence type="ECO:0000256" key="4">
    <source>
        <dbReference type="ARBA" id="ARBA00022723"/>
    </source>
</evidence>
<evidence type="ECO:0000256" key="1">
    <source>
        <dbReference type="ARBA" id="ARBA00001623"/>
    </source>
</evidence>
<organism evidence="9 10">
    <name type="scientific">Biformimicrobium ophioploci</name>
    <dbReference type="NCBI Taxonomy" id="3036711"/>
    <lineage>
        <taxon>Bacteria</taxon>
        <taxon>Pseudomonadati</taxon>
        <taxon>Pseudomonadota</taxon>
        <taxon>Gammaproteobacteria</taxon>
        <taxon>Cellvibrionales</taxon>
        <taxon>Microbulbiferaceae</taxon>
        <taxon>Biformimicrobium</taxon>
    </lineage>
</organism>
<dbReference type="InterPro" id="IPR017782">
    <property type="entry name" value="Hydroxyacylglutathione_Hdrlase"/>
</dbReference>
<dbReference type="EC" id="3.1.2.6" evidence="7"/>
<evidence type="ECO:0000256" key="3">
    <source>
        <dbReference type="ARBA" id="ARBA00006759"/>
    </source>
</evidence>
<feature type="binding site" evidence="7">
    <location>
        <position position="51"/>
    </location>
    <ligand>
        <name>Zn(2+)</name>
        <dbReference type="ChEBI" id="CHEBI:29105"/>
        <label>1</label>
    </ligand>
</feature>
<feature type="binding site" evidence="7">
    <location>
        <position position="56"/>
    </location>
    <ligand>
        <name>Zn(2+)</name>
        <dbReference type="ChEBI" id="CHEBI:29105"/>
        <label>2</label>
    </ligand>
</feature>
<dbReference type="Pfam" id="PF16123">
    <property type="entry name" value="HAGH_C"/>
    <property type="match status" value="1"/>
</dbReference>